<dbReference type="SMART" id="SM00028">
    <property type="entry name" value="TPR"/>
    <property type="match status" value="3"/>
</dbReference>
<feature type="domain" description="PB1" evidence="5">
    <location>
        <begin position="418"/>
        <end position="502"/>
    </location>
</feature>
<dbReference type="InterPro" id="IPR051864">
    <property type="entry name" value="NCF2_NOXA1"/>
</dbReference>
<feature type="compositionally biased region" description="Low complexity" evidence="4">
    <location>
        <begin position="383"/>
        <end position="399"/>
    </location>
</feature>
<proteinExistence type="predicted"/>
<feature type="region of interest" description="Disordered" evidence="4">
    <location>
        <begin position="363"/>
        <end position="400"/>
    </location>
</feature>
<feature type="repeat" description="TPR" evidence="3">
    <location>
        <begin position="37"/>
        <end position="70"/>
    </location>
</feature>
<name>A0ABR2VMQ8_9FUNG</name>
<keyword evidence="7" id="KW-1185">Reference proteome</keyword>
<evidence type="ECO:0000256" key="2">
    <source>
        <dbReference type="ARBA" id="ARBA00022803"/>
    </source>
</evidence>
<keyword evidence="2 3" id="KW-0802">TPR repeat</keyword>
<dbReference type="InterPro" id="IPR053793">
    <property type="entry name" value="PB1-like"/>
</dbReference>
<feature type="compositionally biased region" description="Polar residues" evidence="4">
    <location>
        <begin position="324"/>
        <end position="334"/>
    </location>
</feature>
<dbReference type="CDD" id="cd05992">
    <property type="entry name" value="PB1"/>
    <property type="match status" value="1"/>
</dbReference>
<dbReference type="PROSITE" id="PS51745">
    <property type="entry name" value="PB1"/>
    <property type="match status" value="1"/>
</dbReference>
<evidence type="ECO:0000256" key="1">
    <source>
        <dbReference type="ARBA" id="ARBA00022737"/>
    </source>
</evidence>
<dbReference type="InterPro" id="IPR011990">
    <property type="entry name" value="TPR-like_helical_dom_sf"/>
</dbReference>
<evidence type="ECO:0000256" key="4">
    <source>
        <dbReference type="SAM" id="MobiDB-lite"/>
    </source>
</evidence>
<dbReference type="InterPro" id="IPR019734">
    <property type="entry name" value="TPR_rpt"/>
</dbReference>
<dbReference type="SUPFAM" id="SSF54277">
    <property type="entry name" value="CAD &amp; PB1 domains"/>
    <property type="match status" value="1"/>
</dbReference>
<dbReference type="PROSITE" id="PS50005">
    <property type="entry name" value="TPR"/>
    <property type="match status" value="1"/>
</dbReference>
<reference evidence="6 7" key="1">
    <citation type="submission" date="2023-04" db="EMBL/GenBank/DDBJ databases">
        <title>Genome of Basidiobolus ranarum AG-B5.</title>
        <authorList>
            <person name="Stajich J.E."/>
            <person name="Carter-House D."/>
            <person name="Gryganskyi A."/>
        </authorList>
    </citation>
    <scope>NUCLEOTIDE SEQUENCE [LARGE SCALE GENOMIC DNA]</scope>
    <source>
        <strain evidence="6 7">AG-B5</strain>
    </source>
</reference>
<feature type="region of interest" description="Disordered" evidence="4">
    <location>
        <begin position="288"/>
        <end position="345"/>
    </location>
</feature>
<dbReference type="SMART" id="SM00666">
    <property type="entry name" value="PB1"/>
    <property type="match status" value="1"/>
</dbReference>
<gene>
    <name evidence="6" type="ORF">K7432_015675</name>
</gene>
<evidence type="ECO:0000313" key="7">
    <source>
        <dbReference type="Proteomes" id="UP001479436"/>
    </source>
</evidence>
<evidence type="ECO:0000259" key="5">
    <source>
        <dbReference type="PROSITE" id="PS51745"/>
    </source>
</evidence>
<dbReference type="Gene3D" id="3.10.20.90">
    <property type="entry name" value="Phosphatidylinositol 3-kinase Catalytic Subunit, Chain A, domain 1"/>
    <property type="match status" value="1"/>
</dbReference>
<accession>A0ABR2VMQ8</accession>
<evidence type="ECO:0000256" key="3">
    <source>
        <dbReference type="PROSITE-ProRule" id="PRU00339"/>
    </source>
</evidence>
<protein>
    <recommendedName>
        <fullName evidence="5">PB1 domain-containing protein</fullName>
    </recommendedName>
</protein>
<dbReference type="PANTHER" id="PTHR15175">
    <property type="entry name" value="NEUTROPHIL CYTOSOLIC FACTOR 2, NEUTROPHIL NADPH OXIDASE FACTOR 2"/>
    <property type="match status" value="1"/>
</dbReference>
<dbReference type="InterPro" id="IPR000270">
    <property type="entry name" value="PB1_dom"/>
</dbReference>
<sequence length="502" mass="55999">MSLMKLELEQWQLAVRAFDEKKYENALELFETVGESAKIFFNIGVILSTLNEQESAVRAFTSALQQDQYFAVAYFQKGVSNMILKDFEAAFEDFNDALLYLRGNLYIDYSQLGFEFKLYSCEVLFNRALCYFYVDEDALGMNDLLAAQKEKQIPKHYVIDKAIDNKARDCAFYSIPRGVLFRPCESKIRNSKKVDYLGNSKLIAAADDKDTFTGFKGALVRKATYMATTSPVPSVRSGFGKPMAEVIASHEFKSNPYANNQFTRAAMAANEDPDTYIPDMTLRSDHLISSPPPVSKPSLVRRATLGDSLRRSNSRAAERFRSKPNLSRHNTATATGYGKSGNDHEVPRLDIKAALAAIPRAQFASRPPPNSFSGADKTHVPALSPSSTSPTSTSSLGSTEDSVSLLHSSKSIRIPKGKLKVKCHFNDTRVILVDQNATFQALLNRIKEKYGVTQGSLKLKYRDEDDELILITDQDDLDMARGLPNDNPNSGLSDRLELWCFA</sequence>
<keyword evidence="1" id="KW-0677">Repeat</keyword>
<dbReference type="Gene3D" id="1.25.40.10">
    <property type="entry name" value="Tetratricopeptide repeat domain"/>
    <property type="match status" value="1"/>
</dbReference>
<comment type="caution">
    <text evidence="6">The sequence shown here is derived from an EMBL/GenBank/DDBJ whole genome shotgun (WGS) entry which is preliminary data.</text>
</comment>
<dbReference type="Proteomes" id="UP001479436">
    <property type="component" value="Unassembled WGS sequence"/>
</dbReference>
<dbReference type="Pfam" id="PF00564">
    <property type="entry name" value="PB1"/>
    <property type="match status" value="1"/>
</dbReference>
<dbReference type="PANTHER" id="PTHR15175:SF0">
    <property type="entry name" value="SH3 DOMAIN-CONTAINING PROTEIN C23A1.17"/>
    <property type="match status" value="1"/>
</dbReference>
<evidence type="ECO:0000313" key="6">
    <source>
        <dbReference type="EMBL" id="KAK9681318.1"/>
    </source>
</evidence>
<organism evidence="6 7">
    <name type="scientific">Basidiobolus ranarum</name>
    <dbReference type="NCBI Taxonomy" id="34480"/>
    <lineage>
        <taxon>Eukaryota</taxon>
        <taxon>Fungi</taxon>
        <taxon>Fungi incertae sedis</taxon>
        <taxon>Zoopagomycota</taxon>
        <taxon>Entomophthoromycotina</taxon>
        <taxon>Basidiobolomycetes</taxon>
        <taxon>Basidiobolales</taxon>
        <taxon>Basidiobolaceae</taxon>
        <taxon>Basidiobolus</taxon>
    </lineage>
</organism>
<dbReference type="SUPFAM" id="SSF48452">
    <property type="entry name" value="TPR-like"/>
    <property type="match status" value="1"/>
</dbReference>
<dbReference type="EMBL" id="JASJQH010009092">
    <property type="protein sequence ID" value="KAK9681318.1"/>
    <property type="molecule type" value="Genomic_DNA"/>
</dbReference>